<dbReference type="PROSITE" id="PS51257">
    <property type="entry name" value="PROKAR_LIPOPROTEIN"/>
    <property type="match status" value="1"/>
</dbReference>
<dbReference type="Pfam" id="PF18942">
    <property type="entry name" value="DUF5689"/>
    <property type="match status" value="1"/>
</dbReference>
<dbReference type="InterPro" id="IPR036415">
    <property type="entry name" value="Lamin_tail_dom_sf"/>
</dbReference>
<dbReference type="Pfam" id="PF00932">
    <property type="entry name" value="LTD"/>
    <property type="match status" value="1"/>
</dbReference>
<evidence type="ECO:0000313" key="3">
    <source>
        <dbReference type="EMBL" id="NER10200.1"/>
    </source>
</evidence>
<gene>
    <name evidence="3" type="ORF">GWK09_06710</name>
</gene>
<feature type="domain" description="LTD" evidence="2">
    <location>
        <begin position="270"/>
        <end position="397"/>
    </location>
</feature>
<dbReference type="InterPro" id="IPR043744">
    <property type="entry name" value="DUF5689"/>
</dbReference>
<evidence type="ECO:0000259" key="2">
    <source>
        <dbReference type="PROSITE" id="PS51841"/>
    </source>
</evidence>
<protein>
    <submittedName>
        <fullName evidence="3">Lamin tail domain-containing protein</fullName>
    </submittedName>
</protein>
<dbReference type="RefSeq" id="WP_163692219.1">
    <property type="nucleotide sequence ID" value="NZ_FXTW01000001.1"/>
</dbReference>
<dbReference type="EMBL" id="JAABOP010000001">
    <property type="protein sequence ID" value="NER10200.1"/>
    <property type="molecule type" value="Genomic_DNA"/>
</dbReference>
<evidence type="ECO:0000256" key="1">
    <source>
        <dbReference type="SAM" id="MobiDB-lite"/>
    </source>
</evidence>
<name>A0A6P0UCI8_9FLAO</name>
<proteinExistence type="predicted"/>
<accession>A0A6P0UCI8</accession>
<dbReference type="AlphaFoldDB" id="A0A6P0UCI8"/>
<sequence length="458" mass="50530">MEIINKKARWIPVLAPLLLLVQACLMQEDWEVPSSECVSELSPNITLREVLDSYQGSTQEILDDWVMEAYVISSDETGNFFNTLHLQDRIADPEGGIQVEFEFRDSHLFFPPGQKVFLKLKGLFLGKSKGIFKLGSSYTSFGNLQVGRIPKHAVGNHVLKACEAPMALRPKTVAIPDLTSQPANTLVRLENLEFAQELLDSTYAQSEVPTLRRLLDCEDREISLMTSGYSDFYEKTLPAGMGPITAVYYPEGGKALLVVRSEEDLDLTAERCEELITEFTSDSLIFSELADPDNNSAARYVELFYAGDQPLSLNGWHIDRYTNDNTERGSSIDLSDITVNSGQFLLIASNAAVFQEIYGTAPDIEGGLNSPADSNGDDNLVLVDPFGTIIDIFGIIGEDGSGTAHEFEDGRAFRKEDINKANPVFDPSEWEVFNDTGASGTVNQPQRAPQDFTPGSRG</sequence>
<dbReference type="InterPro" id="IPR001322">
    <property type="entry name" value="Lamin_tail_dom"/>
</dbReference>
<feature type="region of interest" description="Disordered" evidence="1">
    <location>
        <begin position="432"/>
        <end position="458"/>
    </location>
</feature>
<comment type="caution">
    <text evidence="3">The sequence shown here is derived from an EMBL/GenBank/DDBJ whole genome shotgun (WGS) entry which is preliminary data.</text>
</comment>
<reference evidence="3 4" key="1">
    <citation type="submission" date="2020-01" db="EMBL/GenBank/DDBJ databases">
        <title>Muriicola jejuensis KCTC 22299.</title>
        <authorList>
            <person name="Wang G."/>
        </authorList>
    </citation>
    <scope>NUCLEOTIDE SEQUENCE [LARGE SCALE GENOMIC DNA]</scope>
    <source>
        <strain evidence="3 4">KCTC 22299</strain>
    </source>
</reference>
<dbReference type="Proteomes" id="UP000468443">
    <property type="component" value="Unassembled WGS sequence"/>
</dbReference>
<dbReference type="PROSITE" id="PS51841">
    <property type="entry name" value="LTD"/>
    <property type="match status" value="1"/>
</dbReference>
<dbReference type="SUPFAM" id="SSF74853">
    <property type="entry name" value="Lamin A/C globular tail domain"/>
    <property type="match status" value="1"/>
</dbReference>
<organism evidence="3 4">
    <name type="scientific">Muriicola jejuensis</name>
    <dbReference type="NCBI Taxonomy" id="504488"/>
    <lineage>
        <taxon>Bacteria</taxon>
        <taxon>Pseudomonadati</taxon>
        <taxon>Bacteroidota</taxon>
        <taxon>Flavobacteriia</taxon>
        <taxon>Flavobacteriales</taxon>
        <taxon>Flavobacteriaceae</taxon>
        <taxon>Muriicola</taxon>
    </lineage>
</organism>
<keyword evidence="4" id="KW-1185">Reference proteome</keyword>
<feature type="compositionally biased region" description="Polar residues" evidence="1">
    <location>
        <begin position="436"/>
        <end position="447"/>
    </location>
</feature>
<evidence type="ECO:0000313" key="4">
    <source>
        <dbReference type="Proteomes" id="UP000468443"/>
    </source>
</evidence>